<keyword evidence="8 11" id="KW-1133">Transmembrane helix</keyword>
<dbReference type="AlphaFoldDB" id="A0A1M5BK90"/>
<evidence type="ECO:0000256" key="2">
    <source>
        <dbReference type="ARBA" id="ARBA00007783"/>
    </source>
</evidence>
<evidence type="ECO:0000256" key="1">
    <source>
        <dbReference type="ARBA" id="ARBA00004651"/>
    </source>
</evidence>
<dbReference type="PROSITE" id="PS51012">
    <property type="entry name" value="ABC_TM2"/>
    <property type="match status" value="1"/>
</dbReference>
<evidence type="ECO:0000259" key="12">
    <source>
        <dbReference type="PROSITE" id="PS51012"/>
    </source>
</evidence>
<evidence type="ECO:0000256" key="11">
    <source>
        <dbReference type="RuleBase" id="RU361157"/>
    </source>
</evidence>
<keyword evidence="5" id="KW-0762">Sugar transport</keyword>
<keyword evidence="10 11" id="KW-0472">Membrane</keyword>
<evidence type="ECO:0000256" key="3">
    <source>
        <dbReference type="ARBA" id="ARBA00022448"/>
    </source>
</evidence>
<dbReference type="GO" id="GO:0140359">
    <property type="term" value="F:ABC-type transporter activity"/>
    <property type="evidence" value="ECO:0007669"/>
    <property type="project" value="InterPro"/>
</dbReference>
<dbReference type="STRING" id="1486859.SAMN05444273_10617"/>
<dbReference type="GO" id="GO:0015774">
    <property type="term" value="P:polysaccharide transport"/>
    <property type="evidence" value="ECO:0007669"/>
    <property type="project" value="UniProtKB-KW"/>
</dbReference>
<feature type="transmembrane region" description="Helical" evidence="11">
    <location>
        <begin position="233"/>
        <end position="254"/>
    </location>
</feature>
<sequence length="264" mass="29595">MIAAQHITPPNAFTRIAVLVERERRTRFSGGKLGYLWAYITPVVWIGLIVALFWVLQRTPPIYVRAEIFIATGILPYLIFRQTVTALSRTLTASRYMRYLRPVSNNDIMSATMLLEAFNMLTTAVLIFGAVTVLFGSALPAYMPGVLSSLALAWGIGCGIGRFVAAAGMLSDAFARAVPLILRPLFWLSGIFYTATDLSQEMQNLLWYSPFLHITELVRQSYFLGYTSPIASMWYPVAVGAFFFLASVPLEIFATRRRIMRGRL</sequence>
<evidence type="ECO:0000313" key="13">
    <source>
        <dbReference type="EMBL" id="SHF42878.1"/>
    </source>
</evidence>
<keyword evidence="14" id="KW-1185">Reference proteome</keyword>
<dbReference type="GO" id="GO:0043190">
    <property type="term" value="C:ATP-binding cassette (ABC) transporter complex"/>
    <property type="evidence" value="ECO:0007669"/>
    <property type="project" value="InterPro"/>
</dbReference>
<dbReference type="OrthoDB" id="8479094at2"/>
<evidence type="ECO:0000256" key="10">
    <source>
        <dbReference type="ARBA" id="ARBA00023136"/>
    </source>
</evidence>
<evidence type="ECO:0000256" key="6">
    <source>
        <dbReference type="ARBA" id="ARBA00022692"/>
    </source>
</evidence>
<name>A0A1M5BK90_9RHOB</name>
<feature type="domain" description="ABC transmembrane type-2" evidence="12">
    <location>
        <begin position="33"/>
        <end position="258"/>
    </location>
</feature>
<evidence type="ECO:0000256" key="9">
    <source>
        <dbReference type="ARBA" id="ARBA00023047"/>
    </source>
</evidence>
<feature type="transmembrane region" description="Helical" evidence="11">
    <location>
        <begin position="34"/>
        <end position="56"/>
    </location>
</feature>
<gene>
    <name evidence="13" type="ORF">SAMN05444273_10617</name>
</gene>
<evidence type="ECO:0000256" key="7">
    <source>
        <dbReference type="ARBA" id="ARBA00022903"/>
    </source>
</evidence>
<dbReference type="GO" id="GO:0015920">
    <property type="term" value="P:lipopolysaccharide transport"/>
    <property type="evidence" value="ECO:0007669"/>
    <property type="project" value="TreeGrafter"/>
</dbReference>
<evidence type="ECO:0000256" key="5">
    <source>
        <dbReference type="ARBA" id="ARBA00022597"/>
    </source>
</evidence>
<keyword evidence="7" id="KW-0972">Capsule biogenesis/degradation</keyword>
<dbReference type="InterPro" id="IPR000412">
    <property type="entry name" value="ABC_2_transport"/>
</dbReference>
<reference evidence="14" key="1">
    <citation type="submission" date="2016-11" db="EMBL/GenBank/DDBJ databases">
        <authorList>
            <person name="Varghese N."/>
            <person name="Submissions S."/>
        </authorList>
    </citation>
    <scope>NUCLEOTIDE SEQUENCE [LARGE SCALE GENOMIC DNA]</scope>
    <source>
        <strain evidence="14">DSM 100566</strain>
    </source>
</reference>
<accession>A0A1M5BK90</accession>
<keyword evidence="3 11" id="KW-0813">Transport</keyword>
<comment type="similarity">
    <text evidence="2 11">Belongs to the ABC-2 integral membrane protein family.</text>
</comment>
<dbReference type="PRINTS" id="PR00164">
    <property type="entry name" value="ABC2TRNSPORT"/>
</dbReference>
<proteinExistence type="inferred from homology"/>
<dbReference type="InterPro" id="IPR013525">
    <property type="entry name" value="ABC2_TM"/>
</dbReference>
<dbReference type="PANTHER" id="PTHR30413:SF10">
    <property type="entry name" value="CAPSULE POLYSACCHARIDE EXPORT INNER-MEMBRANE PROTEIN CTRC"/>
    <property type="match status" value="1"/>
</dbReference>
<feature type="transmembrane region" description="Helical" evidence="11">
    <location>
        <begin position="145"/>
        <end position="165"/>
    </location>
</feature>
<evidence type="ECO:0000256" key="4">
    <source>
        <dbReference type="ARBA" id="ARBA00022475"/>
    </source>
</evidence>
<comment type="subcellular location">
    <subcellularLocation>
        <location evidence="11">Cell inner membrane</location>
        <topology evidence="11">Multi-pass membrane protein</topology>
    </subcellularLocation>
    <subcellularLocation>
        <location evidence="1">Cell membrane</location>
        <topology evidence="1">Multi-pass membrane protein</topology>
    </subcellularLocation>
</comment>
<dbReference type="InterPro" id="IPR047817">
    <property type="entry name" value="ABC2_TM_bact-type"/>
</dbReference>
<dbReference type="Pfam" id="PF01061">
    <property type="entry name" value="ABC2_membrane"/>
    <property type="match status" value="1"/>
</dbReference>
<keyword evidence="9" id="KW-0625">Polysaccharide transport</keyword>
<dbReference type="PANTHER" id="PTHR30413">
    <property type="entry name" value="INNER MEMBRANE TRANSPORT PERMEASE"/>
    <property type="match status" value="1"/>
</dbReference>
<keyword evidence="4 11" id="KW-1003">Cell membrane</keyword>
<evidence type="ECO:0000313" key="14">
    <source>
        <dbReference type="Proteomes" id="UP000184144"/>
    </source>
</evidence>
<feature type="transmembrane region" description="Helical" evidence="11">
    <location>
        <begin position="118"/>
        <end position="139"/>
    </location>
</feature>
<evidence type="ECO:0000256" key="8">
    <source>
        <dbReference type="ARBA" id="ARBA00022989"/>
    </source>
</evidence>
<dbReference type="RefSeq" id="WP_073144470.1">
    <property type="nucleotide sequence ID" value="NZ_FQUV01000006.1"/>
</dbReference>
<organism evidence="13 14">
    <name type="scientific">Litoreibacter ascidiaceicola</name>
    <dbReference type="NCBI Taxonomy" id="1486859"/>
    <lineage>
        <taxon>Bacteria</taxon>
        <taxon>Pseudomonadati</taxon>
        <taxon>Pseudomonadota</taxon>
        <taxon>Alphaproteobacteria</taxon>
        <taxon>Rhodobacterales</taxon>
        <taxon>Roseobacteraceae</taxon>
        <taxon>Litoreibacter</taxon>
    </lineage>
</organism>
<feature type="transmembrane region" description="Helical" evidence="11">
    <location>
        <begin position="62"/>
        <end position="80"/>
    </location>
</feature>
<dbReference type="EMBL" id="FQUV01000006">
    <property type="protein sequence ID" value="SHF42878.1"/>
    <property type="molecule type" value="Genomic_DNA"/>
</dbReference>
<keyword evidence="6 11" id="KW-0812">Transmembrane</keyword>
<dbReference type="Proteomes" id="UP000184144">
    <property type="component" value="Unassembled WGS sequence"/>
</dbReference>
<feature type="transmembrane region" description="Helical" evidence="11">
    <location>
        <begin position="177"/>
        <end position="195"/>
    </location>
</feature>
<protein>
    <recommendedName>
        <fullName evidence="11">Transport permease protein</fullName>
    </recommendedName>
</protein>